<dbReference type="PROSITE" id="PS51918">
    <property type="entry name" value="RADICAL_SAM"/>
    <property type="match status" value="1"/>
</dbReference>
<organism evidence="15 16">
    <name type="scientific">Geoanaerobacter pelophilus</name>
    <dbReference type="NCBI Taxonomy" id="60036"/>
    <lineage>
        <taxon>Bacteria</taxon>
        <taxon>Pseudomonadati</taxon>
        <taxon>Thermodesulfobacteriota</taxon>
        <taxon>Desulfuromonadia</taxon>
        <taxon>Geobacterales</taxon>
        <taxon>Geobacteraceae</taxon>
        <taxon>Geoanaerobacter</taxon>
    </lineage>
</organism>
<dbReference type="SFLD" id="SFLDG01386">
    <property type="entry name" value="main_SPASM_domain-containing"/>
    <property type="match status" value="1"/>
</dbReference>
<feature type="binding site" evidence="12">
    <location>
        <position position="28"/>
    </location>
    <ligand>
        <name>S-adenosyl-L-methionine</name>
        <dbReference type="ChEBI" id="CHEBI:59789"/>
    </ligand>
</feature>
<dbReference type="Gene3D" id="3.20.20.70">
    <property type="entry name" value="Aldolase class I"/>
    <property type="match status" value="1"/>
</dbReference>
<dbReference type="Proteomes" id="UP000811899">
    <property type="component" value="Unassembled WGS sequence"/>
</dbReference>
<evidence type="ECO:0000256" key="2">
    <source>
        <dbReference type="ARBA" id="ARBA00022485"/>
    </source>
</evidence>
<keyword evidence="3 12" id="KW-0949">S-adenosyl-L-methionine</keyword>
<keyword evidence="4 12" id="KW-0479">Metal-binding</keyword>
<dbReference type="SFLD" id="SFLDG01067">
    <property type="entry name" value="SPASM/twitch_domain_containing"/>
    <property type="match status" value="1"/>
</dbReference>
<dbReference type="InterPro" id="IPR007197">
    <property type="entry name" value="rSAM"/>
</dbReference>
<keyword evidence="10 12" id="KW-0456">Lyase</keyword>
<feature type="binding site" evidence="12">
    <location>
        <position position="271"/>
    </location>
    <ligand>
        <name>[4Fe-4S] cluster</name>
        <dbReference type="ChEBI" id="CHEBI:49883"/>
        <label>2</label>
        <note>4Fe-4S-substrate</note>
    </ligand>
</feature>
<dbReference type="EC" id="4.1.99.22" evidence="1 12"/>
<dbReference type="SFLD" id="SFLDS00029">
    <property type="entry name" value="Radical_SAM"/>
    <property type="match status" value="1"/>
</dbReference>
<dbReference type="GO" id="GO:0061799">
    <property type="term" value="F:cyclic pyranopterin monophosphate synthase activity"/>
    <property type="evidence" value="ECO:0007669"/>
    <property type="project" value="TreeGrafter"/>
</dbReference>
<feature type="binding site" evidence="12">
    <location>
        <position position="29"/>
    </location>
    <ligand>
        <name>[4Fe-4S] cluster</name>
        <dbReference type="ChEBI" id="CHEBI:49883"/>
        <label>1</label>
        <note>4Fe-4S-S-AdoMet</note>
    </ligand>
</feature>
<evidence type="ECO:0000256" key="11">
    <source>
        <dbReference type="ARBA" id="ARBA00048697"/>
    </source>
</evidence>
<evidence type="ECO:0000256" key="12">
    <source>
        <dbReference type="HAMAP-Rule" id="MF_01225"/>
    </source>
</evidence>
<sequence length="326" mass="35818">MALRDPHGRRINYLRLSVTDRCNLRCRYCMPAEGLVKVGHDDILSYEELLRIARAAVAIGVEKIRVTGGEPLVRRGIIDFLQRLEAIPGLQRLVLTTNGMLLREMAADLRSAGVESLNISLDSLRPQTFAEITRGGELRRALDGIAAAEAAGFEFIKINVVVMRGVNDDELEEFAALTLDRPYRVRFIEYMPTLAQPGWEATVMPGAEILDRLAKRFPMADEAPEKMAGPARYRRIAGAAGLVGVITPVSCHFCGECNRIRVTSRGIAKSCLFDRGTVDLRPILVSGDDIALGEALRRTVAEKPDRHQLAESNGGQGQIDMARIGG</sequence>
<dbReference type="InterPro" id="IPR013483">
    <property type="entry name" value="MoaA"/>
</dbReference>
<name>A0AAW4L018_9BACT</name>
<feature type="binding site" evidence="12">
    <location>
        <begin position="259"/>
        <end position="261"/>
    </location>
    <ligand>
        <name>GTP</name>
        <dbReference type="ChEBI" id="CHEBI:37565"/>
    </ligand>
</feature>
<feature type="binding site" evidence="12">
    <location>
        <position position="65"/>
    </location>
    <ligand>
        <name>GTP</name>
        <dbReference type="ChEBI" id="CHEBI:37565"/>
    </ligand>
</feature>
<dbReference type="Pfam" id="PF06463">
    <property type="entry name" value="Mob_synth_C"/>
    <property type="match status" value="1"/>
</dbReference>
<dbReference type="GO" id="GO:0051539">
    <property type="term" value="F:4 iron, 4 sulfur cluster binding"/>
    <property type="evidence" value="ECO:0007669"/>
    <property type="project" value="UniProtKB-UniRule"/>
</dbReference>
<dbReference type="InterPro" id="IPR040064">
    <property type="entry name" value="MoaA-like"/>
</dbReference>
<dbReference type="InterPro" id="IPR000385">
    <property type="entry name" value="MoaA_NifB_PqqE_Fe-S-bd_CS"/>
</dbReference>
<dbReference type="HAMAP" id="MF_01225_B">
    <property type="entry name" value="MoaA_B"/>
    <property type="match status" value="1"/>
</dbReference>
<feature type="binding site" evidence="12">
    <location>
        <position position="22"/>
    </location>
    <ligand>
        <name>[4Fe-4S] cluster</name>
        <dbReference type="ChEBI" id="CHEBI:49883"/>
        <label>1</label>
        <note>4Fe-4S-S-AdoMet</note>
    </ligand>
</feature>
<feature type="binding site" evidence="12">
    <location>
        <position position="120"/>
    </location>
    <ligand>
        <name>S-adenosyl-L-methionine</name>
        <dbReference type="ChEBI" id="CHEBI:59789"/>
    </ligand>
</feature>
<feature type="region of interest" description="Disordered" evidence="13">
    <location>
        <begin position="307"/>
        <end position="326"/>
    </location>
</feature>
<keyword evidence="5 12" id="KW-0547">Nucleotide-binding</keyword>
<keyword evidence="9 12" id="KW-0501">Molybdenum cofactor biosynthesis</keyword>
<feature type="domain" description="Radical SAM core" evidence="14">
    <location>
        <begin position="6"/>
        <end position="220"/>
    </location>
</feature>
<protein>
    <recommendedName>
        <fullName evidence="1 12">GTP 3',8-cyclase</fullName>
        <ecNumber evidence="1 12">4.1.99.22</ecNumber>
    </recommendedName>
    <alternativeName>
        <fullName evidence="12">Molybdenum cofactor biosynthesis protein A</fullName>
    </alternativeName>
</protein>
<evidence type="ECO:0000256" key="1">
    <source>
        <dbReference type="ARBA" id="ARBA00012167"/>
    </source>
</evidence>
<feature type="binding site" evidence="12">
    <location>
        <position position="15"/>
    </location>
    <ligand>
        <name>GTP</name>
        <dbReference type="ChEBI" id="CHEBI:37565"/>
    </ligand>
</feature>
<feature type="binding site" evidence="12">
    <location>
        <position position="257"/>
    </location>
    <ligand>
        <name>[4Fe-4S] cluster</name>
        <dbReference type="ChEBI" id="CHEBI:49883"/>
        <label>2</label>
        <note>4Fe-4S-substrate</note>
    </ligand>
</feature>
<dbReference type="EMBL" id="JAHCVJ010000002">
    <property type="protein sequence ID" value="MBT0664276.1"/>
    <property type="molecule type" value="Genomic_DNA"/>
</dbReference>
<feature type="binding site" evidence="12">
    <location>
        <position position="69"/>
    </location>
    <ligand>
        <name>S-adenosyl-L-methionine</name>
        <dbReference type="ChEBI" id="CHEBI:59789"/>
    </ligand>
</feature>
<feature type="binding site" evidence="12">
    <location>
        <position position="254"/>
    </location>
    <ligand>
        <name>[4Fe-4S] cluster</name>
        <dbReference type="ChEBI" id="CHEBI:49883"/>
        <label>2</label>
        <note>4Fe-4S-substrate</note>
    </ligand>
</feature>
<evidence type="ECO:0000256" key="8">
    <source>
        <dbReference type="ARBA" id="ARBA00023134"/>
    </source>
</evidence>
<dbReference type="SFLD" id="SFLDG01383">
    <property type="entry name" value="cyclic_pyranopterin_phosphate"/>
    <property type="match status" value="1"/>
</dbReference>
<evidence type="ECO:0000313" key="15">
    <source>
        <dbReference type="EMBL" id="MBT0664276.1"/>
    </source>
</evidence>
<dbReference type="InterPro" id="IPR013785">
    <property type="entry name" value="Aldolase_TIM"/>
</dbReference>
<dbReference type="PANTHER" id="PTHR22960">
    <property type="entry name" value="MOLYBDOPTERIN COFACTOR SYNTHESIS PROTEIN A"/>
    <property type="match status" value="1"/>
</dbReference>
<proteinExistence type="inferred from homology"/>
<dbReference type="SMART" id="SM00729">
    <property type="entry name" value="Elp3"/>
    <property type="match status" value="1"/>
</dbReference>
<feature type="binding site" evidence="12">
    <location>
        <position position="96"/>
    </location>
    <ligand>
        <name>GTP</name>
        <dbReference type="ChEBI" id="CHEBI:37565"/>
    </ligand>
</feature>
<dbReference type="GO" id="GO:0005525">
    <property type="term" value="F:GTP binding"/>
    <property type="evidence" value="ECO:0007669"/>
    <property type="project" value="UniProtKB-UniRule"/>
</dbReference>
<keyword evidence="2 12" id="KW-0004">4Fe-4S</keyword>
<dbReference type="GO" id="GO:0046872">
    <property type="term" value="F:metal ion binding"/>
    <property type="evidence" value="ECO:0007669"/>
    <property type="project" value="UniProtKB-KW"/>
</dbReference>
<comment type="similarity">
    <text evidence="12">Belongs to the radical SAM superfamily. MoaA family.</text>
</comment>
<keyword evidence="7 12" id="KW-0411">Iron-sulfur</keyword>
<keyword evidence="16" id="KW-1185">Reference proteome</keyword>
<evidence type="ECO:0000256" key="5">
    <source>
        <dbReference type="ARBA" id="ARBA00022741"/>
    </source>
</evidence>
<feature type="binding site" evidence="12">
    <location>
        <position position="191"/>
    </location>
    <ligand>
        <name>S-adenosyl-L-methionine</name>
        <dbReference type="ChEBI" id="CHEBI:59789"/>
    </ligand>
</feature>
<comment type="caution">
    <text evidence="15">The sequence shown here is derived from an EMBL/GenBank/DDBJ whole genome shotgun (WGS) entry which is preliminary data.</text>
</comment>
<dbReference type="AlphaFoldDB" id="A0AAW4L018"/>
<gene>
    <name evidence="12 15" type="primary">moaA</name>
    <name evidence="15" type="ORF">KI809_08180</name>
</gene>
<comment type="subunit">
    <text evidence="12">Monomer and homodimer.</text>
</comment>
<comment type="function">
    <text evidence="12">Catalyzes the cyclization of GTP to (8S)-3',8-cyclo-7,8-dihydroguanosine 5'-triphosphate.</text>
</comment>
<evidence type="ECO:0000313" key="16">
    <source>
        <dbReference type="Proteomes" id="UP000811899"/>
    </source>
</evidence>
<dbReference type="Pfam" id="PF04055">
    <property type="entry name" value="Radical_SAM"/>
    <property type="match status" value="1"/>
</dbReference>
<dbReference type="InterPro" id="IPR050105">
    <property type="entry name" value="MoCo_biosynth_MoaA/MoaC"/>
</dbReference>
<dbReference type="SUPFAM" id="SSF102114">
    <property type="entry name" value="Radical SAM enzymes"/>
    <property type="match status" value="1"/>
</dbReference>
<keyword evidence="6 12" id="KW-0408">Iron</keyword>
<reference evidence="15 16" key="1">
    <citation type="submission" date="2021-05" db="EMBL/GenBank/DDBJ databases">
        <title>The draft genome of Geobacter pelophilus DSM 12255.</title>
        <authorList>
            <person name="Xu Z."/>
            <person name="Masuda Y."/>
            <person name="Itoh H."/>
            <person name="Senoo K."/>
        </authorList>
    </citation>
    <scope>NUCLEOTIDE SEQUENCE [LARGE SCALE GENOMIC DNA]</scope>
    <source>
        <strain evidence="15 16">DSM 12255</strain>
    </source>
</reference>
<comment type="catalytic activity">
    <reaction evidence="11 12">
        <text>GTP + AH2 + S-adenosyl-L-methionine = (8S)-3',8-cyclo-7,8-dihydroguanosine 5'-triphosphate + 5'-deoxyadenosine + L-methionine + A + H(+)</text>
        <dbReference type="Rhea" id="RHEA:49576"/>
        <dbReference type="ChEBI" id="CHEBI:13193"/>
        <dbReference type="ChEBI" id="CHEBI:15378"/>
        <dbReference type="ChEBI" id="CHEBI:17319"/>
        <dbReference type="ChEBI" id="CHEBI:17499"/>
        <dbReference type="ChEBI" id="CHEBI:37565"/>
        <dbReference type="ChEBI" id="CHEBI:57844"/>
        <dbReference type="ChEBI" id="CHEBI:59789"/>
        <dbReference type="ChEBI" id="CHEBI:131766"/>
        <dbReference type="EC" id="4.1.99.22"/>
    </reaction>
</comment>
<dbReference type="GO" id="GO:0061798">
    <property type="term" value="F:GTP 3',8'-cyclase activity"/>
    <property type="evidence" value="ECO:0007669"/>
    <property type="project" value="UniProtKB-UniRule"/>
</dbReference>
<dbReference type="GO" id="GO:0006777">
    <property type="term" value="P:Mo-molybdopterin cofactor biosynthetic process"/>
    <property type="evidence" value="ECO:0007669"/>
    <property type="project" value="UniProtKB-UniRule"/>
</dbReference>
<evidence type="ECO:0000256" key="4">
    <source>
        <dbReference type="ARBA" id="ARBA00022723"/>
    </source>
</evidence>
<comment type="pathway">
    <text evidence="12">Cofactor biosynthesis; molybdopterin biosynthesis.</text>
</comment>
<dbReference type="InterPro" id="IPR006638">
    <property type="entry name" value="Elp3/MiaA/NifB-like_rSAM"/>
</dbReference>
<dbReference type="PROSITE" id="PS01305">
    <property type="entry name" value="MOAA_NIFB_PQQE"/>
    <property type="match status" value="1"/>
</dbReference>
<keyword evidence="8 12" id="KW-0342">GTP-binding</keyword>
<accession>A0AAW4L018</accession>
<dbReference type="CDD" id="cd21117">
    <property type="entry name" value="Twitch_MoaA"/>
    <property type="match status" value="1"/>
</dbReference>
<comment type="cofactor">
    <cofactor evidence="12">
        <name>[4Fe-4S] cluster</name>
        <dbReference type="ChEBI" id="CHEBI:49883"/>
    </cofactor>
    <text evidence="12">Binds 2 [4Fe-4S] clusters. Binds 1 [4Fe-4S] cluster coordinated with 3 cysteines and an exchangeable S-adenosyl-L-methionine and 1 [4Fe-4S] cluster coordinated with 3 cysteines and the GTP-derived substrate.</text>
</comment>
<dbReference type="NCBIfam" id="TIGR02666">
    <property type="entry name" value="moaA"/>
    <property type="match status" value="1"/>
</dbReference>
<dbReference type="GO" id="GO:1904047">
    <property type="term" value="F:S-adenosyl-L-methionine binding"/>
    <property type="evidence" value="ECO:0007669"/>
    <property type="project" value="UniProtKB-UniRule"/>
</dbReference>
<dbReference type="InterPro" id="IPR058240">
    <property type="entry name" value="rSAM_sf"/>
</dbReference>
<dbReference type="RefSeq" id="WP_214171033.1">
    <property type="nucleotide sequence ID" value="NZ_JAHCVJ010000002.1"/>
</dbReference>
<evidence type="ECO:0000256" key="7">
    <source>
        <dbReference type="ARBA" id="ARBA00023014"/>
    </source>
</evidence>
<feature type="binding site" evidence="12">
    <location>
        <position position="157"/>
    </location>
    <ligand>
        <name>GTP</name>
        <dbReference type="ChEBI" id="CHEBI:37565"/>
    </ligand>
</feature>
<dbReference type="InterPro" id="IPR010505">
    <property type="entry name" value="MoaA_twitch"/>
</dbReference>
<evidence type="ECO:0000256" key="10">
    <source>
        <dbReference type="ARBA" id="ARBA00023239"/>
    </source>
</evidence>
<evidence type="ECO:0000256" key="13">
    <source>
        <dbReference type="SAM" id="MobiDB-lite"/>
    </source>
</evidence>
<evidence type="ECO:0000256" key="6">
    <source>
        <dbReference type="ARBA" id="ARBA00023004"/>
    </source>
</evidence>
<evidence type="ECO:0000256" key="9">
    <source>
        <dbReference type="ARBA" id="ARBA00023150"/>
    </source>
</evidence>
<evidence type="ECO:0000256" key="3">
    <source>
        <dbReference type="ARBA" id="ARBA00022691"/>
    </source>
</evidence>
<dbReference type="CDD" id="cd01335">
    <property type="entry name" value="Radical_SAM"/>
    <property type="match status" value="1"/>
</dbReference>
<feature type="binding site" evidence="12">
    <location>
        <position position="26"/>
    </location>
    <ligand>
        <name>[4Fe-4S] cluster</name>
        <dbReference type="ChEBI" id="CHEBI:49883"/>
        <label>1</label>
        <note>4Fe-4S-S-AdoMet</note>
    </ligand>
</feature>
<evidence type="ECO:0000259" key="14">
    <source>
        <dbReference type="PROSITE" id="PS51918"/>
    </source>
</evidence>
<dbReference type="PANTHER" id="PTHR22960:SF0">
    <property type="entry name" value="MOLYBDENUM COFACTOR BIOSYNTHESIS PROTEIN 1"/>
    <property type="match status" value="1"/>
</dbReference>